<protein>
    <submittedName>
        <fullName evidence="3">PAS domain-containing protein</fullName>
    </submittedName>
</protein>
<dbReference type="InterPro" id="IPR039445">
    <property type="entry name" value="DauR-like_HTH"/>
</dbReference>
<gene>
    <name evidence="3" type="ORF">M3P05_10270</name>
</gene>
<name>A0ABT0PG03_9GAMM</name>
<proteinExistence type="predicted"/>
<evidence type="ECO:0000259" key="2">
    <source>
        <dbReference type="Pfam" id="PF13309"/>
    </source>
</evidence>
<evidence type="ECO:0000313" key="3">
    <source>
        <dbReference type="EMBL" id="MCL6270304.1"/>
    </source>
</evidence>
<dbReference type="InterPro" id="IPR013559">
    <property type="entry name" value="YheO"/>
</dbReference>
<dbReference type="Pfam" id="PF08348">
    <property type="entry name" value="PAS_6"/>
    <property type="match status" value="1"/>
</dbReference>
<feature type="domain" description="Transcriptional regulator DauR-like HTH" evidence="2">
    <location>
        <begin position="156"/>
        <end position="211"/>
    </location>
</feature>
<dbReference type="Proteomes" id="UP001203338">
    <property type="component" value="Unassembled WGS sequence"/>
</dbReference>
<dbReference type="RefSeq" id="WP_249699493.1">
    <property type="nucleotide sequence ID" value="NZ_JAMFLX010000012.1"/>
</dbReference>
<organism evidence="3 4">
    <name type="scientific">Parendozoicomonas callyspongiae</name>
    <dbReference type="NCBI Taxonomy" id="2942213"/>
    <lineage>
        <taxon>Bacteria</taxon>
        <taxon>Pseudomonadati</taxon>
        <taxon>Pseudomonadota</taxon>
        <taxon>Gammaproteobacteria</taxon>
        <taxon>Oceanospirillales</taxon>
        <taxon>Endozoicomonadaceae</taxon>
        <taxon>Parendozoicomonas</taxon>
    </lineage>
</organism>
<dbReference type="EMBL" id="JAMFLX010000012">
    <property type="protein sequence ID" value="MCL6270304.1"/>
    <property type="molecule type" value="Genomic_DNA"/>
</dbReference>
<accession>A0ABT0PG03</accession>
<keyword evidence="4" id="KW-1185">Reference proteome</keyword>
<evidence type="ECO:0000259" key="1">
    <source>
        <dbReference type="Pfam" id="PF08348"/>
    </source>
</evidence>
<evidence type="ECO:0000313" key="4">
    <source>
        <dbReference type="Proteomes" id="UP001203338"/>
    </source>
</evidence>
<reference evidence="3 4" key="1">
    <citation type="submission" date="2022-05" db="EMBL/GenBank/DDBJ databases">
        <authorList>
            <person name="Park J.-S."/>
        </authorList>
    </citation>
    <scope>NUCLEOTIDE SEQUENCE [LARGE SCALE GENOMIC DNA]</scope>
    <source>
        <strain evidence="3 4">2012CJ34-2</strain>
    </source>
</reference>
<dbReference type="PANTHER" id="PTHR35568:SF1">
    <property type="entry name" value="TRANSCRIPTIONAL REGULATOR DAUR"/>
    <property type="match status" value="1"/>
</dbReference>
<sequence>MDTASQDKNLEALKPYFIIVDFVADFIGPHCEVLLHSLDSVGSSVVHIVNGNLTNRKLGSPMTDLGVKQVAEMRKTGNLNTGPYFTHGRDGNLFKSISCGCTDSKGHLIGFLCINMNLNRPFPEIIKTLMPGLSDQDKVLNESFNNNMDDLLDTVTEEVINEVAADRSIPLKQKNRCVVHELYDRGIFQMKGAPQHIANKLNVTKHSVYKYYREVK</sequence>
<dbReference type="InterPro" id="IPR039446">
    <property type="entry name" value="DauR-like"/>
</dbReference>
<feature type="domain" description="YheO-like" evidence="1">
    <location>
        <begin position="13"/>
        <end position="121"/>
    </location>
</feature>
<dbReference type="Pfam" id="PF13309">
    <property type="entry name" value="HTH_22"/>
    <property type="match status" value="1"/>
</dbReference>
<comment type="caution">
    <text evidence="3">The sequence shown here is derived from an EMBL/GenBank/DDBJ whole genome shotgun (WGS) entry which is preliminary data.</text>
</comment>
<dbReference type="PANTHER" id="PTHR35568">
    <property type="entry name" value="TRANSCRIPTIONAL REGULATOR DAUR"/>
    <property type="match status" value="1"/>
</dbReference>